<dbReference type="Pfam" id="PF14907">
    <property type="entry name" value="NTP_transf_5"/>
    <property type="match status" value="1"/>
</dbReference>
<keyword evidence="3" id="KW-1185">Reference proteome</keyword>
<dbReference type="InterPro" id="IPR039498">
    <property type="entry name" value="NTP_transf_5"/>
</dbReference>
<evidence type="ECO:0000313" key="2">
    <source>
        <dbReference type="EMBL" id="SET93450.1"/>
    </source>
</evidence>
<reference evidence="2 3" key="1">
    <citation type="submission" date="2016-10" db="EMBL/GenBank/DDBJ databases">
        <authorList>
            <person name="Varghese N."/>
            <person name="Submissions S."/>
        </authorList>
    </citation>
    <scope>NUCLEOTIDE SEQUENCE [LARGE SCALE GENOMIC DNA]</scope>
    <source>
        <strain evidence="2 3">ATCC 19403</strain>
    </source>
</reference>
<feature type="region of interest" description="Disordered" evidence="1">
    <location>
        <begin position="396"/>
        <end position="424"/>
    </location>
</feature>
<evidence type="ECO:0000256" key="1">
    <source>
        <dbReference type="SAM" id="MobiDB-lite"/>
    </source>
</evidence>
<gene>
    <name evidence="2" type="ORF">SAMN02745906_3162</name>
</gene>
<feature type="compositionally biased region" description="Acidic residues" evidence="1">
    <location>
        <begin position="401"/>
        <end position="412"/>
    </location>
</feature>
<organism evidence="2 3">
    <name type="scientific">Lacrimispora sphenoides JCM 1415</name>
    <dbReference type="NCBI Taxonomy" id="1297793"/>
    <lineage>
        <taxon>Bacteria</taxon>
        <taxon>Bacillati</taxon>
        <taxon>Bacillota</taxon>
        <taxon>Clostridia</taxon>
        <taxon>Lachnospirales</taxon>
        <taxon>Lachnospiraceae</taxon>
        <taxon>Lacrimispora</taxon>
    </lineage>
</organism>
<dbReference type="RefSeq" id="WP_100042849.1">
    <property type="nucleotide sequence ID" value="NZ_LT630003.1"/>
</dbReference>
<proteinExistence type="predicted"/>
<sequence>MSKGYEERYLMTLLSAVMNQKESPAPLRNLNWEKMFRLADYHRVAHVVYYGIMGLNEEIPQSIRQRFFGKYLESVHRVERLRSTERQVQALLERNGINCFFLNYSDFVKCYPIEEMCCREFIEIGTEKKYAQVVRTLLWNADFEERYTEIRGELYYRVPGNKVLCFNQTMFFSRLMQKFYIKLLHSLPNKKGTNYIQEMNASEIYLFLMCKLTDSYARGDISLSQIMDFWVFYKNQGEFFSWPYIYERLKELKIDEFAERLEYLILRWFGTGTGIENVEIYDAMESYIFSKGTEGREISAQFLPLIKTVADCYSRDRKREEILRLIAWLFPDREYMETIYPALENTSILLPYFWLIRLGRYFVRLIGNKLGDKFRISKKTVFLLMWKRYQKVKVREKEEKEEKEEMEENTGEEDIREKTAEIPK</sequence>
<name>A0ABY1CCN5_9FIRM</name>
<feature type="compositionally biased region" description="Basic and acidic residues" evidence="1">
    <location>
        <begin position="413"/>
        <end position="424"/>
    </location>
</feature>
<accession>A0ABY1CCN5</accession>
<dbReference type="EMBL" id="LT630003">
    <property type="protein sequence ID" value="SET93450.1"/>
    <property type="molecule type" value="Genomic_DNA"/>
</dbReference>
<evidence type="ECO:0000313" key="3">
    <source>
        <dbReference type="Proteomes" id="UP000198970"/>
    </source>
</evidence>
<protein>
    <submittedName>
        <fullName evidence="2">Uncharacterized nucleotidyltransferase</fullName>
    </submittedName>
</protein>
<dbReference type="Proteomes" id="UP000198970">
    <property type="component" value="Chromosome I"/>
</dbReference>